<dbReference type="OrthoDB" id="5243635at2"/>
<dbReference type="PANTHER" id="PTHR43877:SF1">
    <property type="entry name" value="ACETYLTRANSFERASE"/>
    <property type="match status" value="1"/>
</dbReference>
<dbReference type="EMBL" id="FUHU01000041">
    <property type="protein sequence ID" value="SJM64700.1"/>
    <property type="molecule type" value="Genomic_DNA"/>
</dbReference>
<evidence type="ECO:0000259" key="3">
    <source>
        <dbReference type="PROSITE" id="PS51186"/>
    </source>
</evidence>
<dbReference type="AlphaFoldDB" id="A0A1R4G8Y9"/>
<dbReference type="PANTHER" id="PTHR43877">
    <property type="entry name" value="AMINOALKYLPHOSPHONATE N-ACETYLTRANSFERASE-RELATED-RELATED"/>
    <property type="match status" value="1"/>
</dbReference>
<protein>
    <submittedName>
        <fullName evidence="4">GCN5-related N-acetyltransferase</fullName>
    </submittedName>
</protein>
<dbReference type="GeneID" id="303173543"/>
<dbReference type="Proteomes" id="UP000195787">
    <property type="component" value="Unassembled WGS sequence"/>
</dbReference>
<keyword evidence="5" id="KW-1185">Reference proteome</keyword>
<evidence type="ECO:0000256" key="2">
    <source>
        <dbReference type="ARBA" id="ARBA00023315"/>
    </source>
</evidence>
<feature type="domain" description="N-acetyltransferase" evidence="3">
    <location>
        <begin position="3"/>
        <end position="173"/>
    </location>
</feature>
<dbReference type="PROSITE" id="PS51186">
    <property type="entry name" value="GNAT"/>
    <property type="match status" value="1"/>
</dbReference>
<sequence length="179" mass="19540">MTVRVRAATADDAAGVARVHVDSWRAAYKGLMPHSVLDGLSVQNRTTGWQRWLNGDPNRNAVGHECVVAVDETDAVLGWATFGRGRDDGWEHVGEIAGIYAHPDSWSAGVGHALMEQAMIALAQAGFSGVYLWMLAGNERALRFYERHGWATDGGEKHETHSSGHLMRELRLVANNAPV</sequence>
<dbReference type="InterPro" id="IPR016181">
    <property type="entry name" value="Acyl_CoA_acyltransferase"/>
</dbReference>
<evidence type="ECO:0000313" key="5">
    <source>
        <dbReference type="Proteomes" id="UP000195787"/>
    </source>
</evidence>
<gene>
    <name evidence="4" type="ORF">CZ674_09995</name>
</gene>
<dbReference type="SUPFAM" id="SSF55729">
    <property type="entry name" value="Acyl-CoA N-acyltransferases (Nat)"/>
    <property type="match status" value="1"/>
</dbReference>
<evidence type="ECO:0000256" key="1">
    <source>
        <dbReference type="ARBA" id="ARBA00022679"/>
    </source>
</evidence>
<keyword evidence="2" id="KW-0012">Acyltransferase</keyword>
<dbReference type="RefSeq" id="WP_086992405.1">
    <property type="nucleotide sequence ID" value="NZ_FUHU01000041.1"/>
</dbReference>
<dbReference type="Gene3D" id="3.40.630.30">
    <property type="match status" value="1"/>
</dbReference>
<organism evidence="4 5">
    <name type="scientific">Agrococcus casei LMG 22410</name>
    <dbReference type="NCBI Taxonomy" id="1255656"/>
    <lineage>
        <taxon>Bacteria</taxon>
        <taxon>Bacillati</taxon>
        <taxon>Actinomycetota</taxon>
        <taxon>Actinomycetes</taxon>
        <taxon>Micrococcales</taxon>
        <taxon>Microbacteriaceae</taxon>
        <taxon>Agrococcus</taxon>
    </lineage>
</organism>
<name>A0A1R4G8Y9_9MICO</name>
<dbReference type="Pfam" id="PF00583">
    <property type="entry name" value="Acetyltransf_1"/>
    <property type="match status" value="1"/>
</dbReference>
<dbReference type="InterPro" id="IPR000182">
    <property type="entry name" value="GNAT_dom"/>
</dbReference>
<accession>A0A1R4G8Y9</accession>
<dbReference type="GO" id="GO:0016747">
    <property type="term" value="F:acyltransferase activity, transferring groups other than amino-acyl groups"/>
    <property type="evidence" value="ECO:0007669"/>
    <property type="project" value="InterPro"/>
</dbReference>
<dbReference type="InterPro" id="IPR050832">
    <property type="entry name" value="Bact_Acetyltransf"/>
</dbReference>
<proteinExistence type="predicted"/>
<dbReference type="CDD" id="cd04301">
    <property type="entry name" value="NAT_SF"/>
    <property type="match status" value="1"/>
</dbReference>
<keyword evidence="1 4" id="KW-0808">Transferase</keyword>
<evidence type="ECO:0000313" key="4">
    <source>
        <dbReference type="EMBL" id="SJM64700.1"/>
    </source>
</evidence>
<reference evidence="4 5" key="1">
    <citation type="submission" date="2017-02" db="EMBL/GenBank/DDBJ databases">
        <authorList>
            <person name="Peterson S.W."/>
        </authorList>
    </citation>
    <scope>NUCLEOTIDE SEQUENCE [LARGE SCALE GENOMIC DNA]</scope>
    <source>
        <strain evidence="4 5">LMG 22410</strain>
    </source>
</reference>